<dbReference type="EC" id="5.6.2.2" evidence="5"/>
<feature type="domain" description="Topoisomerase 6 subunit A/Spo11 TOPRIM" evidence="14">
    <location>
        <begin position="138"/>
        <end position="323"/>
    </location>
</feature>
<evidence type="ECO:0000313" key="15">
    <source>
        <dbReference type="EMBL" id="KAJ9658839.1"/>
    </source>
</evidence>
<comment type="caution">
    <text evidence="15">The sequence shown here is derived from an EMBL/GenBank/DDBJ whole genome shotgun (WGS) entry which is preliminary data.</text>
</comment>
<protein>
    <recommendedName>
        <fullName evidence="5">DNA topoisomerase (ATP-hydrolyzing)</fullName>
        <ecNumber evidence="5">5.6.2.2</ecNumber>
    </recommendedName>
</protein>
<dbReference type="Gene3D" id="1.10.10.10">
    <property type="entry name" value="Winged helix-like DNA-binding domain superfamily/Winged helix DNA-binding domain"/>
    <property type="match status" value="1"/>
</dbReference>
<dbReference type="PANTHER" id="PTHR10848">
    <property type="entry name" value="MEIOTIC RECOMBINATION PROTEIN SPO11"/>
    <property type="match status" value="1"/>
</dbReference>
<dbReference type="Pfam" id="PF04406">
    <property type="entry name" value="TP6A_N"/>
    <property type="match status" value="1"/>
</dbReference>
<evidence type="ECO:0000259" key="13">
    <source>
        <dbReference type="Pfam" id="PF04406"/>
    </source>
</evidence>
<reference evidence="15" key="1">
    <citation type="submission" date="2022-10" db="EMBL/GenBank/DDBJ databases">
        <title>Culturing micro-colonial fungi from biological soil crusts in the Mojave desert and describing Neophaeococcomyces mojavensis, and introducing the new genera and species Taxawa tesnikishii.</title>
        <authorList>
            <person name="Kurbessoian T."/>
            <person name="Stajich J.E."/>
        </authorList>
    </citation>
    <scope>NUCLEOTIDE SEQUENCE</scope>
    <source>
        <strain evidence="15">TK_1</strain>
    </source>
</reference>
<dbReference type="PANTHER" id="PTHR10848:SF0">
    <property type="entry name" value="MEIOTIC RECOMBINATION PROTEIN SPO11"/>
    <property type="match status" value="1"/>
</dbReference>
<comment type="similarity">
    <text evidence="4 12">Belongs to the TOP6A family.</text>
</comment>
<sequence length="339" mass="37528">MRTPPDKAEVIRRLEVIFENITDTLLANTAVLVRILELVHEALSADVVITKRDIYYRHPALFVKQAVVDRYVDDIACAFGVPRLSLNVAAAAKGLVVGGFTCRRGDGTVLEGLSDREGLLIPNVNLTDRFRLSRVSWILVVEKEATFRSLASSNFWDTLVSSGIMITAKGYPDVATRTFLRAISTPSPQNGFRCAPVYALMDYDPDGIAIMSTYKYGSFALAHENTKLVVPQMGWLGIRSSVLPSCAAALTESSNHGNEDANGESNVHQVQGLLRLTTRDRRKALKMLEWDVFAENGPEPRWRMEFQVMLMLNVKAEIQIMEAQTGGLAGWLQAELNGL</sequence>
<dbReference type="Gene3D" id="3.40.1360.10">
    <property type="match status" value="1"/>
</dbReference>
<dbReference type="PRINTS" id="PR01551">
    <property type="entry name" value="SPO11HOMOLOG"/>
</dbReference>
<comment type="catalytic activity">
    <reaction evidence="1 12">
        <text>ATP-dependent breakage, passage and rejoining of double-stranded DNA.</text>
        <dbReference type="EC" id="5.6.2.2"/>
    </reaction>
</comment>
<dbReference type="Pfam" id="PF21180">
    <property type="entry name" value="TOP6A-Spo11_Toprim"/>
    <property type="match status" value="1"/>
</dbReference>
<evidence type="ECO:0000256" key="10">
    <source>
        <dbReference type="ARBA" id="ARBA00023235"/>
    </source>
</evidence>
<dbReference type="Proteomes" id="UP001172684">
    <property type="component" value="Unassembled WGS sequence"/>
</dbReference>
<evidence type="ECO:0000256" key="2">
    <source>
        <dbReference type="ARBA" id="ARBA00001946"/>
    </source>
</evidence>
<keyword evidence="7" id="KW-0460">Magnesium</keyword>
<evidence type="ECO:0000256" key="11">
    <source>
        <dbReference type="ARBA" id="ARBA00023242"/>
    </source>
</evidence>
<keyword evidence="11" id="KW-0539">Nucleus</keyword>
<evidence type="ECO:0000256" key="8">
    <source>
        <dbReference type="ARBA" id="ARBA00023029"/>
    </source>
</evidence>
<evidence type="ECO:0000256" key="1">
    <source>
        <dbReference type="ARBA" id="ARBA00000185"/>
    </source>
</evidence>
<dbReference type="CDD" id="cd00223">
    <property type="entry name" value="TOPRIM_TopoIIB_SPO"/>
    <property type="match status" value="1"/>
</dbReference>
<evidence type="ECO:0000256" key="4">
    <source>
        <dbReference type="ARBA" id="ARBA00006559"/>
    </source>
</evidence>
<keyword evidence="8 12" id="KW-0799">Topoisomerase</keyword>
<dbReference type="InterPro" id="IPR036388">
    <property type="entry name" value="WH-like_DNA-bd_sf"/>
</dbReference>
<dbReference type="InterPro" id="IPR013049">
    <property type="entry name" value="Spo11/TopoVI_A_N"/>
</dbReference>
<evidence type="ECO:0000256" key="6">
    <source>
        <dbReference type="ARBA" id="ARBA00022723"/>
    </source>
</evidence>
<feature type="domain" description="Spo11/DNA topoisomerase VI subunit A N-terminal" evidence="13">
    <location>
        <begin position="29"/>
        <end position="88"/>
    </location>
</feature>
<keyword evidence="6" id="KW-0479">Metal-binding</keyword>
<dbReference type="EMBL" id="JAPDRL010000082">
    <property type="protein sequence ID" value="KAJ9658839.1"/>
    <property type="molecule type" value="Genomic_DNA"/>
</dbReference>
<evidence type="ECO:0000256" key="7">
    <source>
        <dbReference type="ARBA" id="ARBA00022842"/>
    </source>
</evidence>
<feature type="active site" description="O-(5'-phospho-DNA)-tyrosine intermediate" evidence="12">
    <location>
        <position position="56"/>
    </location>
</feature>
<dbReference type="PROSITE" id="PS52041">
    <property type="entry name" value="TOPO_IIB"/>
    <property type="match status" value="1"/>
</dbReference>
<evidence type="ECO:0000256" key="12">
    <source>
        <dbReference type="PROSITE-ProRule" id="PRU01385"/>
    </source>
</evidence>
<dbReference type="SUPFAM" id="SSF56726">
    <property type="entry name" value="DNA topoisomerase IV, alpha subunit"/>
    <property type="match status" value="1"/>
</dbReference>
<evidence type="ECO:0000256" key="3">
    <source>
        <dbReference type="ARBA" id="ARBA00004123"/>
    </source>
</evidence>
<evidence type="ECO:0000313" key="16">
    <source>
        <dbReference type="Proteomes" id="UP001172684"/>
    </source>
</evidence>
<dbReference type="InterPro" id="IPR013048">
    <property type="entry name" value="Meiotic_Spo11"/>
</dbReference>
<name>A0ABQ9NQB1_9PEZI</name>
<evidence type="ECO:0000259" key="14">
    <source>
        <dbReference type="Pfam" id="PF21180"/>
    </source>
</evidence>
<keyword evidence="9 12" id="KW-0238">DNA-binding</keyword>
<comment type="cofactor">
    <cofactor evidence="2">
        <name>Mg(2+)</name>
        <dbReference type="ChEBI" id="CHEBI:18420"/>
    </cofactor>
</comment>
<keyword evidence="10 12" id="KW-0413">Isomerase</keyword>
<proteinExistence type="inferred from homology"/>
<dbReference type="InterPro" id="IPR036078">
    <property type="entry name" value="Spo11/TopoVI_A_sf"/>
</dbReference>
<evidence type="ECO:0000256" key="9">
    <source>
        <dbReference type="ARBA" id="ARBA00023125"/>
    </source>
</evidence>
<dbReference type="PRINTS" id="PR01550">
    <property type="entry name" value="TOP6AFAMILY"/>
</dbReference>
<dbReference type="InterPro" id="IPR002815">
    <property type="entry name" value="Spo11/TopoVI_A"/>
</dbReference>
<accession>A0ABQ9NQB1</accession>
<dbReference type="InterPro" id="IPR034136">
    <property type="entry name" value="TOPRIM_Topo6A/Spo11"/>
</dbReference>
<comment type="subcellular location">
    <subcellularLocation>
        <location evidence="3">Nucleus</location>
    </subcellularLocation>
</comment>
<gene>
    <name evidence="15" type="primary">SPO11</name>
    <name evidence="15" type="ORF">H2201_007620</name>
</gene>
<keyword evidence="16" id="KW-1185">Reference proteome</keyword>
<evidence type="ECO:0000256" key="5">
    <source>
        <dbReference type="ARBA" id="ARBA00012895"/>
    </source>
</evidence>
<organism evidence="15 16">
    <name type="scientific">Coniosporium apollinis</name>
    <dbReference type="NCBI Taxonomy" id="61459"/>
    <lineage>
        <taxon>Eukaryota</taxon>
        <taxon>Fungi</taxon>
        <taxon>Dikarya</taxon>
        <taxon>Ascomycota</taxon>
        <taxon>Pezizomycotina</taxon>
        <taxon>Dothideomycetes</taxon>
        <taxon>Dothideomycetes incertae sedis</taxon>
        <taxon>Coniosporium</taxon>
    </lineage>
</organism>